<evidence type="ECO:0000313" key="2">
    <source>
        <dbReference type="Proteomes" id="UP000004931"/>
    </source>
</evidence>
<protein>
    <submittedName>
        <fullName evidence="1">Uncharacterized protein</fullName>
    </submittedName>
</protein>
<organism evidence="1 2">
    <name type="scientific">marine gamma proteobacterium HTCC2143</name>
    <dbReference type="NCBI Taxonomy" id="247633"/>
    <lineage>
        <taxon>Bacteria</taxon>
        <taxon>Pseudomonadati</taxon>
        <taxon>Pseudomonadota</taxon>
        <taxon>Gammaproteobacteria</taxon>
        <taxon>Cellvibrionales</taxon>
        <taxon>Spongiibacteraceae</taxon>
        <taxon>BD1-7 clade</taxon>
    </lineage>
</organism>
<dbReference type="AlphaFoldDB" id="A0Y895"/>
<accession>A0Y895</accession>
<dbReference type="Proteomes" id="UP000004931">
    <property type="component" value="Unassembled WGS sequence"/>
</dbReference>
<gene>
    <name evidence="1" type="ORF">GP2143_13876</name>
</gene>
<reference evidence="1 2" key="1">
    <citation type="journal article" date="2010" name="J. Bacteriol.">
        <title>Genome sequence of the oligotrophic marine Gammaproteobacterium HTCC2143, isolated from the Oregon Coast.</title>
        <authorList>
            <person name="Oh H.M."/>
            <person name="Kang I."/>
            <person name="Ferriera S."/>
            <person name="Giovannoni S.J."/>
            <person name="Cho J.C."/>
        </authorList>
    </citation>
    <scope>NUCLEOTIDE SEQUENCE [LARGE SCALE GENOMIC DNA]</scope>
    <source>
        <strain evidence="1 2">HTCC2143</strain>
    </source>
</reference>
<sequence>MLSAEQHATSALAAMSNLIKLDGNGVGASYFRDLSCSDFSPGLRVFASKQAGVFCQSAESVFTTDFLNLLPMRFIITALTR</sequence>
<proteinExistence type="predicted"/>
<dbReference type="STRING" id="247633.GP2143_13876"/>
<evidence type="ECO:0000313" key="1">
    <source>
        <dbReference type="EMBL" id="EAW32349.1"/>
    </source>
</evidence>
<keyword evidence="2" id="KW-1185">Reference proteome</keyword>
<dbReference type="EMBL" id="AAVT01000001">
    <property type="protein sequence ID" value="EAW32349.1"/>
    <property type="molecule type" value="Genomic_DNA"/>
</dbReference>
<name>A0Y895_9GAMM</name>
<comment type="caution">
    <text evidence="1">The sequence shown here is derived from an EMBL/GenBank/DDBJ whole genome shotgun (WGS) entry which is preliminary data.</text>
</comment>